<dbReference type="Pfam" id="PF00005">
    <property type="entry name" value="ABC_tran"/>
    <property type="match status" value="1"/>
</dbReference>
<dbReference type="InterPro" id="IPR003593">
    <property type="entry name" value="AAA+_ATPase"/>
</dbReference>
<protein>
    <submittedName>
        <fullName evidence="13">ABC-type multidrug transport system fused ATPase/permease subunit</fullName>
    </submittedName>
</protein>
<feature type="transmembrane region" description="Helical" evidence="10">
    <location>
        <begin position="70"/>
        <end position="88"/>
    </location>
</feature>
<dbReference type="PANTHER" id="PTHR24221">
    <property type="entry name" value="ATP-BINDING CASSETTE SUB-FAMILY B"/>
    <property type="match status" value="1"/>
</dbReference>
<dbReference type="Gene3D" id="1.20.1560.10">
    <property type="entry name" value="ABC transporter type 1, transmembrane domain"/>
    <property type="match status" value="1"/>
</dbReference>
<dbReference type="InterPro" id="IPR011527">
    <property type="entry name" value="ABC1_TM_dom"/>
</dbReference>
<dbReference type="PROSITE" id="PS50893">
    <property type="entry name" value="ABC_TRANSPORTER_2"/>
    <property type="match status" value="1"/>
</dbReference>
<keyword evidence="2" id="KW-0813">Transport</keyword>
<dbReference type="InterPro" id="IPR027417">
    <property type="entry name" value="P-loop_NTPase"/>
</dbReference>
<accession>A0A2S6ITQ0</accession>
<dbReference type="PANTHER" id="PTHR24221:SF654">
    <property type="entry name" value="ATP-BINDING CASSETTE SUB-FAMILY B MEMBER 6"/>
    <property type="match status" value="1"/>
</dbReference>
<dbReference type="FunFam" id="3.40.50.300:FF:001001">
    <property type="entry name" value="Multidrug ABC transporter ATP-binding protein"/>
    <property type="match status" value="1"/>
</dbReference>
<evidence type="ECO:0000256" key="10">
    <source>
        <dbReference type="SAM" id="Phobius"/>
    </source>
</evidence>
<keyword evidence="4" id="KW-0997">Cell inner membrane</keyword>
<evidence type="ECO:0000256" key="6">
    <source>
        <dbReference type="ARBA" id="ARBA00022741"/>
    </source>
</evidence>
<evidence type="ECO:0000256" key="5">
    <source>
        <dbReference type="ARBA" id="ARBA00022692"/>
    </source>
</evidence>
<evidence type="ECO:0000256" key="9">
    <source>
        <dbReference type="ARBA" id="ARBA00023136"/>
    </source>
</evidence>
<organism evidence="13 14">
    <name type="scientific">Kineococcus xinjiangensis</name>
    <dbReference type="NCBI Taxonomy" id="512762"/>
    <lineage>
        <taxon>Bacteria</taxon>
        <taxon>Bacillati</taxon>
        <taxon>Actinomycetota</taxon>
        <taxon>Actinomycetes</taxon>
        <taxon>Kineosporiales</taxon>
        <taxon>Kineosporiaceae</taxon>
        <taxon>Kineococcus</taxon>
    </lineage>
</organism>
<evidence type="ECO:0000256" key="2">
    <source>
        <dbReference type="ARBA" id="ARBA00022448"/>
    </source>
</evidence>
<keyword evidence="5 10" id="KW-0812">Transmembrane</keyword>
<evidence type="ECO:0000256" key="4">
    <source>
        <dbReference type="ARBA" id="ARBA00022519"/>
    </source>
</evidence>
<keyword evidence="8 10" id="KW-1133">Transmembrane helix</keyword>
<keyword evidence="9 10" id="KW-0472">Membrane</keyword>
<evidence type="ECO:0000259" key="12">
    <source>
        <dbReference type="PROSITE" id="PS50929"/>
    </source>
</evidence>
<evidence type="ECO:0000313" key="14">
    <source>
        <dbReference type="Proteomes" id="UP000239485"/>
    </source>
</evidence>
<dbReference type="EMBL" id="PTJD01000003">
    <property type="protein sequence ID" value="PPK97598.1"/>
    <property type="molecule type" value="Genomic_DNA"/>
</dbReference>
<feature type="domain" description="ABC transporter" evidence="11">
    <location>
        <begin position="346"/>
        <end position="585"/>
    </location>
</feature>
<feature type="transmembrane region" description="Helical" evidence="10">
    <location>
        <begin position="33"/>
        <end position="50"/>
    </location>
</feature>
<dbReference type="PROSITE" id="PS50929">
    <property type="entry name" value="ABC_TM1F"/>
    <property type="match status" value="1"/>
</dbReference>
<feature type="transmembrane region" description="Helical" evidence="10">
    <location>
        <begin position="152"/>
        <end position="169"/>
    </location>
</feature>
<dbReference type="GO" id="GO:0140359">
    <property type="term" value="F:ABC-type transporter activity"/>
    <property type="evidence" value="ECO:0007669"/>
    <property type="project" value="InterPro"/>
</dbReference>
<evidence type="ECO:0000256" key="7">
    <source>
        <dbReference type="ARBA" id="ARBA00022840"/>
    </source>
</evidence>
<dbReference type="InterPro" id="IPR036640">
    <property type="entry name" value="ABC1_TM_sf"/>
</dbReference>
<dbReference type="SUPFAM" id="SSF90123">
    <property type="entry name" value="ABC transporter transmembrane region"/>
    <property type="match status" value="1"/>
</dbReference>
<dbReference type="Pfam" id="PF00664">
    <property type="entry name" value="ABC_membrane"/>
    <property type="match status" value="1"/>
</dbReference>
<dbReference type="AlphaFoldDB" id="A0A2S6ITQ0"/>
<proteinExistence type="predicted"/>
<name>A0A2S6ITQ0_9ACTN</name>
<dbReference type="SMART" id="SM00382">
    <property type="entry name" value="AAA"/>
    <property type="match status" value="1"/>
</dbReference>
<keyword evidence="6" id="KW-0547">Nucleotide-binding</keyword>
<evidence type="ECO:0000256" key="3">
    <source>
        <dbReference type="ARBA" id="ARBA00022475"/>
    </source>
</evidence>
<comment type="subcellular location">
    <subcellularLocation>
        <location evidence="1">Cell membrane</location>
        <topology evidence="1">Multi-pass membrane protein</topology>
    </subcellularLocation>
</comment>
<evidence type="ECO:0000256" key="8">
    <source>
        <dbReference type="ARBA" id="ARBA00022989"/>
    </source>
</evidence>
<reference evidence="13 14" key="1">
    <citation type="submission" date="2018-02" db="EMBL/GenBank/DDBJ databases">
        <title>Genomic Encyclopedia of Archaeal and Bacterial Type Strains, Phase II (KMG-II): from individual species to whole genera.</title>
        <authorList>
            <person name="Goeker M."/>
        </authorList>
    </citation>
    <scope>NUCLEOTIDE SEQUENCE [LARGE SCALE GENOMIC DNA]</scope>
    <source>
        <strain evidence="13 14">DSM 22857</strain>
    </source>
</reference>
<sequence>MSGTALPVAARATVRDEVRALVRLHRRPASRMLALHAAAAVAGLAGPWLLGDLVDSLTASGRGAASPADVDRTVALLLVAVLAQTVLVRAAHLRSLVLAEQVFARLREEFLERATGLPLSVVERAGTGDLVSRTTNDIDALSHTVRYGAPRILVASLTTLLTAGAAFLAGPLVALAMLVGVPGLVLTTRWYLRRAPAAYLAERACWARLNSTLAETADAARTVDALALGPHRDRVLDEVLRATCAAERRTLALRTRWFPSIELAYSLPVVVALLWGGHLVLRGSASAGEVAAVVLYLRQLVGPVTELLMWWDQLQVGQASFARVVGLREVEPDRTERPDVPEGGEVRLEGVRYAYPRPDGSLGADVLHGVDLDLRPGERLAVVGPSGAGKSTLGRLIAGIAPPTGGSVRVGGAEVTGLPLDGLRREVALVTQERHVFAGTLRDNVVLARPDAADAEVEAALRAVDAAGWVHRLPAGAGTVVGEGGHPLSPAQAQQVALARLVLADPHTLVLDEATSLLDPTAARHLERSLSAVLAGRTVVAIAHRLHTASDADRIAVVERGRISELGTHEELLRRGGSYAALWESWHGRR</sequence>
<evidence type="ECO:0000256" key="1">
    <source>
        <dbReference type="ARBA" id="ARBA00004651"/>
    </source>
</evidence>
<evidence type="ECO:0000313" key="13">
    <source>
        <dbReference type="EMBL" id="PPK97598.1"/>
    </source>
</evidence>
<dbReference type="GO" id="GO:0005886">
    <property type="term" value="C:plasma membrane"/>
    <property type="evidence" value="ECO:0007669"/>
    <property type="project" value="UniProtKB-SubCell"/>
</dbReference>
<dbReference type="CDD" id="cd07346">
    <property type="entry name" value="ABC_6TM_exporters"/>
    <property type="match status" value="1"/>
</dbReference>
<gene>
    <name evidence="13" type="ORF">CLV92_103132</name>
</gene>
<feature type="domain" description="ABC transmembrane type-1" evidence="12">
    <location>
        <begin position="32"/>
        <end position="315"/>
    </location>
</feature>
<comment type="caution">
    <text evidence="13">The sequence shown here is derived from an EMBL/GenBank/DDBJ whole genome shotgun (WGS) entry which is preliminary data.</text>
</comment>
<dbReference type="GO" id="GO:0005524">
    <property type="term" value="F:ATP binding"/>
    <property type="evidence" value="ECO:0007669"/>
    <property type="project" value="UniProtKB-KW"/>
</dbReference>
<evidence type="ECO:0000259" key="11">
    <source>
        <dbReference type="PROSITE" id="PS50893"/>
    </source>
</evidence>
<keyword evidence="3" id="KW-1003">Cell membrane</keyword>
<dbReference type="GO" id="GO:0034040">
    <property type="term" value="F:ATPase-coupled lipid transmembrane transporter activity"/>
    <property type="evidence" value="ECO:0007669"/>
    <property type="project" value="TreeGrafter"/>
</dbReference>
<dbReference type="GO" id="GO:0016887">
    <property type="term" value="F:ATP hydrolysis activity"/>
    <property type="evidence" value="ECO:0007669"/>
    <property type="project" value="InterPro"/>
</dbReference>
<keyword evidence="7" id="KW-0067">ATP-binding</keyword>
<dbReference type="SUPFAM" id="SSF52540">
    <property type="entry name" value="P-loop containing nucleoside triphosphate hydrolases"/>
    <property type="match status" value="1"/>
</dbReference>
<dbReference type="Proteomes" id="UP000239485">
    <property type="component" value="Unassembled WGS sequence"/>
</dbReference>
<keyword evidence="14" id="KW-1185">Reference proteome</keyword>
<dbReference type="RefSeq" id="WP_245886439.1">
    <property type="nucleotide sequence ID" value="NZ_PTJD01000003.1"/>
</dbReference>
<dbReference type="InterPro" id="IPR039421">
    <property type="entry name" value="Type_1_exporter"/>
</dbReference>
<dbReference type="Gene3D" id="3.40.50.300">
    <property type="entry name" value="P-loop containing nucleotide triphosphate hydrolases"/>
    <property type="match status" value="1"/>
</dbReference>
<dbReference type="InterPro" id="IPR003439">
    <property type="entry name" value="ABC_transporter-like_ATP-bd"/>
</dbReference>